<comment type="caution">
    <text evidence="4">The sequence shown here is derived from an EMBL/GenBank/DDBJ whole genome shotgun (WGS) entry which is preliminary data.</text>
</comment>
<gene>
    <name evidence="4" type="ORF">RMCN_0647</name>
</gene>
<dbReference type="InterPro" id="IPR002878">
    <property type="entry name" value="ChsH2_C"/>
</dbReference>
<dbReference type="InterPro" id="IPR022002">
    <property type="entry name" value="ChsH2_Znr"/>
</dbReference>
<evidence type="ECO:0000256" key="1">
    <source>
        <dbReference type="SAM" id="MobiDB-lite"/>
    </source>
</evidence>
<dbReference type="EMBL" id="BCTA01000011">
    <property type="protein sequence ID" value="GAT07514.1"/>
    <property type="molecule type" value="Genomic_DNA"/>
</dbReference>
<dbReference type="InterPro" id="IPR052513">
    <property type="entry name" value="Thioester_dehydratase-like"/>
</dbReference>
<protein>
    <recommendedName>
        <fullName evidence="6">DNA-binding protein</fullName>
    </recommendedName>
</protein>
<dbReference type="PANTHER" id="PTHR34075">
    <property type="entry name" value="BLR3430 PROTEIN"/>
    <property type="match status" value="1"/>
</dbReference>
<evidence type="ECO:0000259" key="2">
    <source>
        <dbReference type="Pfam" id="PF01796"/>
    </source>
</evidence>
<dbReference type="PANTHER" id="PTHR34075:SF5">
    <property type="entry name" value="BLR3430 PROTEIN"/>
    <property type="match status" value="1"/>
</dbReference>
<feature type="domain" description="ChsH2 rubredoxin-like zinc ribbon" evidence="3">
    <location>
        <begin position="41"/>
        <end position="73"/>
    </location>
</feature>
<proteinExistence type="predicted"/>
<dbReference type="SUPFAM" id="SSF50249">
    <property type="entry name" value="Nucleic acid-binding proteins"/>
    <property type="match status" value="1"/>
</dbReference>
<sequence>MSAGASEATGMSAGASEATGMGEAIPQRPVPLLTELNRPYWTGGSDGTWRMQRCLGCERLVHPPALRCPHDHGVLEYATLSGRGRVETWTVNEHPFFPGFAPPYLVAFVNPVEDSRVRVLTNIVNVRPEDVTVGLPVRVTFERHTDGDDEVFIPLFEPDL</sequence>
<organism evidence="4 5">
    <name type="scientific">Mycolicibacterium novocastrense</name>
    <name type="common">Mycobacterium novocastrense</name>
    <dbReference type="NCBI Taxonomy" id="59813"/>
    <lineage>
        <taxon>Bacteria</taxon>
        <taxon>Bacillati</taxon>
        <taxon>Actinomycetota</taxon>
        <taxon>Actinomycetes</taxon>
        <taxon>Mycobacteriales</taxon>
        <taxon>Mycobacteriaceae</taxon>
        <taxon>Mycolicibacterium</taxon>
    </lineage>
</organism>
<evidence type="ECO:0008006" key="6">
    <source>
        <dbReference type="Google" id="ProtNLM"/>
    </source>
</evidence>
<name>A0ABQ0KDE0_MYCNV</name>
<feature type="domain" description="ChsH2 C-terminal OB-fold" evidence="2">
    <location>
        <begin position="79"/>
        <end position="142"/>
    </location>
</feature>
<dbReference type="Pfam" id="PF12172">
    <property type="entry name" value="zf-ChsH2"/>
    <property type="match status" value="1"/>
</dbReference>
<evidence type="ECO:0000259" key="3">
    <source>
        <dbReference type="Pfam" id="PF12172"/>
    </source>
</evidence>
<feature type="region of interest" description="Disordered" evidence="1">
    <location>
        <begin position="1"/>
        <end position="24"/>
    </location>
</feature>
<dbReference type="Proteomes" id="UP000069773">
    <property type="component" value="Unassembled WGS sequence"/>
</dbReference>
<reference evidence="4 5" key="1">
    <citation type="journal article" date="2016" name="Genome Announc.">
        <title>Draft Genome Sequences of Five Rapidly Growing Mycobacterium Species, M. thermoresistibile, M. fortuitum subsp. acetamidolyticum, M. canariasense, M. brisbanense, and M. novocastrense.</title>
        <authorList>
            <person name="Katahira K."/>
            <person name="Ogura Y."/>
            <person name="Gotoh Y."/>
            <person name="Hayashi T."/>
        </authorList>
    </citation>
    <scope>NUCLEOTIDE SEQUENCE [LARGE SCALE GENOMIC DNA]</scope>
    <source>
        <strain evidence="4 5">JCM18114</strain>
    </source>
</reference>
<keyword evidence="5" id="KW-1185">Reference proteome</keyword>
<evidence type="ECO:0000313" key="4">
    <source>
        <dbReference type="EMBL" id="GAT07514.1"/>
    </source>
</evidence>
<accession>A0ABQ0KDE0</accession>
<dbReference type="RefSeq" id="WP_234787552.1">
    <property type="nucleotide sequence ID" value="NZ_BCTA01000011.1"/>
</dbReference>
<dbReference type="InterPro" id="IPR012340">
    <property type="entry name" value="NA-bd_OB-fold"/>
</dbReference>
<dbReference type="Pfam" id="PF01796">
    <property type="entry name" value="OB_ChsH2_C"/>
    <property type="match status" value="1"/>
</dbReference>
<evidence type="ECO:0000313" key="5">
    <source>
        <dbReference type="Proteomes" id="UP000069773"/>
    </source>
</evidence>